<sequence length="146" mass="16824">MMKRMRTVDVPPKFRRPLKTAHPAGLVNLRILIAPKTQFACRFFSPNNLIYLKFVLMWLGCIALDFVVGFRFELLWPVWLLVRHLYESFRVHAFSSSLHYSAFSVFFVCVTATSDLVCYLFIPIQVLLFIASTYVGYSSSISPVGF</sequence>
<protein>
    <submittedName>
        <fullName evidence="10">Uncharacterized protein</fullName>
    </submittedName>
</protein>
<comment type="subcellular location">
    <subcellularLocation>
        <location evidence="1">Nucleus membrane</location>
        <topology evidence="1">Multi-pass membrane protein</topology>
    </subcellularLocation>
    <subcellularLocation>
        <location evidence="2">Rough endoplasmic reticulum membrane</location>
        <topology evidence="2">Multi-pass membrane protein</topology>
    </subcellularLocation>
</comment>
<evidence type="ECO:0000256" key="7">
    <source>
        <dbReference type="ARBA" id="ARBA00023242"/>
    </source>
</evidence>
<organism evidence="9 10">
    <name type="scientific">Ditylenchus dipsaci</name>
    <dbReference type="NCBI Taxonomy" id="166011"/>
    <lineage>
        <taxon>Eukaryota</taxon>
        <taxon>Metazoa</taxon>
        <taxon>Ecdysozoa</taxon>
        <taxon>Nematoda</taxon>
        <taxon>Chromadorea</taxon>
        <taxon>Rhabditida</taxon>
        <taxon>Tylenchina</taxon>
        <taxon>Tylenchomorpha</taxon>
        <taxon>Sphaerularioidea</taxon>
        <taxon>Anguinidae</taxon>
        <taxon>Anguininae</taxon>
        <taxon>Ditylenchus</taxon>
    </lineage>
</organism>
<keyword evidence="9" id="KW-1185">Reference proteome</keyword>
<dbReference type="InterPro" id="IPR019130">
    <property type="entry name" value="Macoilin"/>
</dbReference>
<evidence type="ECO:0000256" key="8">
    <source>
        <dbReference type="SAM" id="Phobius"/>
    </source>
</evidence>
<keyword evidence="4" id="KW-0256">Endoplasmic reticulum</keyword>
<dbReference type="GO" id="GO:0006935">
    <property type="term" value="P:chemotaxis"/>
    <property type="evidence" value="ECO:0007669"/>
    <property type="project" value="TreeGrafter"/>
</dbReference>
<keyword evidence="5 8" id="KW-1133">Transmembrane helix</keyword>
<dbReference type="Proteomes" id="UP000887574">
    <property type="component" value="Unplaced"/>
</dbReference>
<dbReference type="GO" id="GO:0030867">
    <property type="term" value="C:rough endoplasmic reticulum membrane"/>
    <property type="evidence" value="ECO:0007669"/>
    <property type="project" value="UniProtKB-SubCell"/>
</dbReference>
<keyword evidence="7" id="KW-0539">Nucleus</keyword>
<dbReference type="PANTHER" id="PTHR13289:SF6">
    <property type="entry name" value="MACOILIN"/>
    <property type="match status" value="1"/>
</dbReference>
<proteinExistence type="predicted"/>
<dbReference type="AlphaFoldDB" id="A0A915DHH0"/>
<reference evidence="10" key="1">
    <citation type="submission" date="2022-11" db="UniProtKB">
        <authorList>
            <consortium name="WormBaseParasite"/>
        </authorList>
    </citation>
    <scope>IDENTIFICATION</scope>
</reference>
<keyword evidence="3 8" id="KW-0812">Transmembrane</keyword>
<evidence type="ECO:0000256" key="2">
    <source>
        <dbReference type="ARBA" id="ARBA00004269"/>
    </source>
</evidence>
<evidence type="ECO:0000256" key="6">
    <source>
        <dbReference type="ARBA" id="ARBA00023136"/>
    </source>
</evidence>
<dbReference type="WBParaSite" id="jg19305">
    <property type="protein sequence ID" value="jg19305"/>
    <property type="gene ID" value="jg19305"/>
</dbReference>
<dbReference type="GO" id="GO:0008017">
    <property type="term" value="F:microtubule binding"/>
    <property type="evidence" value="ECO:0007669"/>
    <property type="project" value="TreeGrafter"/>
</dbReference>
<dbReference type="GO" id="GO:0023041">
    <property type="term" value="P:neuronal signal transduction"/>
    <property type="evidence" value="ECO:0007669"/>
    <property type="project" value="InterPro"/>
</dbReference>
<feature type="transmembrane region" description="Helical" evidence="8">
    <location>
        <begin position="117"/>
        <end position="137"/>
    </location>
</feature>
<keyword evidence="6 8" id="KW-0472">Membrane</keyword>
<evidence type="ECO:0000256" key="5">
    <source>
        <dbReference type="ARBA" id="ARBA00022989"/>
    </source>
</evidence>
<dbReference type="GO" id="GO:0031965">
    <property type="term" value="C:nuclear membrane"/>
    <property type="evidence" value="ECO:0007669"/>
    <property type="project" value="UniProtKB-SubCell"/>
</dbReference>
<feature type="transmembrane region" description="Helical" evidence="8">
    <location>
        <begin position="50"/>
        <end position="72"/>
    </location>
</feature>
<name>A0A915DHH0_9BILA</name>
<evidence type="ECO:0000313" key="10">
    <source>
        <dbReference type="WBParaSite" id="jg19305"/>
    </source>
</evidence>
<evidence type="ECO:0000313" key="9">
    <source>
        <dbReference type="Proteomes" id="UP000887574"/>
    </source>
</evidence>
<dbReference type="Pfam" id="PF09726">
    <property type="entry name" value="Macoilin"/>
    <property type="match status" value="1"/>
</dbReference>
<evidence type="ECO:0000256" key="4">
    <source>
        <dbReference type="ARBA" id="ARBA00022824"/>
    </source>
</evidence>
<evidence type="ECO:0000256" key="3">
    <source>
        <dbReference type="ARBA" id="ARBA00022692"/>
    </source>
</evidence>
<feature type="transmembrane region" description="Helical" evidence="8">
    <location>
        <begin position="92"/>
        <end position="110"/>
    </location>
</feature>
<accession>A0A915DHH0</accession>
<dbReference type="PANTHER" id="PTHR13289">
    <property type="entry name" value="PROTEIN PHOSPHATASE 1-BINDING PROTEIN BIFOCAL"/>
    <property type="match status" value="1"/>
</dbReference>
<evidence type="ECO:0000256" key="1">
    <source>
        <dbReference type="ARBA" id="ARBA00004232"/>
    </source>
</evidence>